<name>A0A2B7WPU0_POLH7</name>
<evidence type="ECO:0000256" key="1">
    <source>
        <dbReference type="SAM" id="SignalP"/>
    </source>
</evidence>
<dbReference type="Proteomes" id="UP000224634">
    <property type="component" value="Unassembled WGS sequence"/>
</dbReference>
<evidence type="ECO:0000313" key="3">
    <source>
        <dbReference type="Proteomes" id="UP000224634"/>
    </source>
</evidence>
<keyword evidence="1" id="KW-0732">Signal</keyword>
<reference evidence="2 3" key="1">
    <citation type="submission" date="2017-10" db="EMBL/GenBank/DDBJ databases">
        <title>Comparative genomics in systemic dimorphic fungi from Ajellomycetaceae.</title>
        <authorList>
            <person name="Munoz J.F."/>
            <person name="Mcewen J.G."/>
            <person name="Clay O.K."/>
            <person name="Cuomo C.A."/>
        </authorList>
    </citation>
    <scope>NUCLEOTIDE SEQUENCE [LARGE SCALE GENOMIC DNA]</scope>
    <source>
        <strain evidence="2 3">UAMH7299</strain>
    </source>
</reference>
<gene>
    <name evidence="2" type="ORF">AJ80_09501</name>
</gene>
<keyword evidence="3" id="KW-1185">Reference proteome</keyword>
<dbReference type="Pfam" id="PF18647">
    <property type="entry name" value="Fungal_lectin_2"/>
    <property type="match status" value="1"/>
</dbReference>
<proteinExistence type="predicted"/>
<dbReference type="STRING" id="1447883.A0A2B7WPU0"/>
<evidence type="ECO:0008006" key="4">
    <source>
        <dbReference type="Google" id="ProtNLM"/>
    </source>
</evidence>
<feature type="signal peptide" evidence="1">
    <location>
        <begin position="1"/>
        <end position="20"/>
    </location>
</feature>
<dbReference type="OrthoDB" id="1896086at2759"/>
<feature type="chain" id="PRO_5012383176" description="Ecp2 effector protein domain-containing protein" evidence="1">
    <location>
        <begin position="21"/>
        <end position="251"/>
    </location>
</feature>
<sequence>MQVKNVILALAAGLDGLVRAVSVASVHSRAAVTMSPLQSCSELNERYVTRSTLNDILENQFCPDAVRLQLLGPRSNSIEWIYNNNTPEMVAISVNWEGKPTFKLTRHDCLRFLRDMVLDGCHGNDKNNPRNWKGGGRLQVDGVVYKIEPLAQRQPYPKEHHGGCSVTHHDNYHHIAIWGNGWANSDWGEMLESRLGDCDLLSDTFNFAYGMGKDGREWNVTMYTITWKAGCLVEAAKSAGAPDNFTCEEST</sequence>
<protein>
    <recommendedName>
        <fullName evidence="4">Ecp2 effector protein domain-containing protein</fullName>
    </recommendedName>
</protein>
<dbReference type="EMBL" id="PDNA01000288">
    <property type="protein sequence ID" value="PGG98664.1"/>
    <property type="molecule type" value="Genomic_DNA"/>
</dbReference>
<evidence type="ECO:0000313" key="2">
    <source>
        <dbReference type="EMBL" id="PGG98664.1"/>
    </source>
</evidence>
<accession>A0A2B7WPU0</accession>
<comment type="caution">
    <text evidence="2">The sequence shown here is derived from an EMBL/GenBank/DDBJ whole genome shotgun (WGS) entry which is preliminary data.</text>
</comment>
<organism evidence="2 3">
    <name type="scientific">Polytolypa hystricis (strain UAMH7299)</name>
    <dbReference type="NCBI Taxonomy" id="1447883"/>
    <lineage>
        <taxon>Eukaryota</taxon>
        <taxon>Fungi</taxon>
        <taxon>Dikarya</taxon>
        <taxon>Ascomycota</taxon>
        <taxon>Pezizomycotina</taxon>
        <taxon>Eurotiomycetes</taxon>
        <taxon>Eurotiomycetidae</taxon>
        <taxon>Onygenales</taxon>
        <taxon>Onygenales incertae sedis</taxon>
        <taxon>Polytolypa</taxon>
    </lineage>
</organism>
<dbReference type="AlphaFoldDB" id="A0A2B7WPU0"/>